<evidence type="ECO:0000256" key="7">
    <source>
        <dbReference type="PROSITE-ProRule" id="PRU00169"/>
    </source>
</evidence>
<evidence type="ECO:0000256" key="6">
    <source>
        <dbReference type="PROSITE-ProRule" id="PRU00050"/>
    </source>
</evidence>
<feature type="domain" description="Histidine kinase" evidence="10">
    <location>
        <begin position="1174"/>
        <end position="1387"/>
    </location>
</feature>
<dbReference type="InterPro" id="IPR035909">
    <property type="entry name" value="CheB_C"/>
</dbReference>
<dbReference type="SMART" id="SM00091">
    <property type="entry name" value="PAS"/>
    <property type="match status" value="3"/>
</dbReference>
<evidence type="ECO:0000256" key="4">
    <source>
        <dbReference type="ARBA" id="ARBA00022679"/>
    </source>
</evidence>
<dbReference type="CDD" id="cd00082">
    <property type="entry name" value="HisKA"/>
    <property type="match status" value="1"/>
</dbReference>
<dbReference type="InterPro" id="IPR011006">
    <property type="entry name" value="CheY-like_superfamily"/>
</dbReference>
<gene>
    <name evidence="14" type="ORF">HND93_02770</name>
</gene>
<feature type="modified residue" description="4-aspartylphosphate" evidence="7">
    <location>
        <position position="1457"/>
    </location>
</feature>
<dbReference type="PROSITE" id="PS50123">
    <property type="entry name" value="CHER"/>
    <property type="match status" value="1"/>
</dbReference>
<evidence type="ECO:0000256" key="1">
    <source>
        <dbReference type="ARBA" id="ARBA00000085"/>
    </source>
</evidence>
<dbReference type="InterPro" id="IPR035965">
    <property type="entry name" value="PAS-like_dom_sf"/>
</dbReference>
<feature type="domain" description="Response regulatory" evidence="11">
    <location>
        <begin position="1407"/>
        <end position="1523"/>
    </location>
</feature>
<dbReference type="CDD" id="cd00156">
    <property type="entry name" value="REC"/>
    <property type="match status" value="1"/>
</dbReference>
<dbReference type="InterPro" id="IPR003594">
    <property type="entry name" value="HATPase_dom"/>
</dbReference>
<dbReference type="Gene3D" id="3.40.50.2300">
    <property type="match status" value="1"/>
</dbReference>
<dbReference type="InterPro" id="IPR036097">
    <property type="entry name" value="HisK_dim/P_sf"/>
</dbReference>
<dbReference type="Pfam" id="PF01739">
    <property type="entry name" value="CheR"/>
    <property type="match status" value="1"/>
</dbReference>
<sequence>MIDDDGSAGLDGARPDPARPFPSRHPGGPVAVVGIGASAGGFKAIIALLESMPERSGLAIVVIQHRTPNNETLMVDLLAKVTDLPVHTAADGMAVEADHIYIAPGGKVLLMSGDRFTVTGPAENRVSLPIDLFFRSLAAERRQSAICVVLSGAGADGTLGLKAIKEAGGLVVVQDPATAGFDSMPQSAIATGMADYVLRPERMTDALVAYIRQPYLRAEASGNEPLPDGEDLDHILRLMQARNHHDYRAYKTRTLVRRIERRMGIHHIDSMRGYRDFLGTHPGEVEQLARDILISVTRFFRDPEAFAILDEAIVGPMLRGRGADRPIRVWVPGCATGEEVYSIAILLMEARAAAKSQCDIKVFGSDIDTHALDVARAGVYPETIAVDVPEPLLARYFVPVATGYKVSRPLREAVTFAAQNMISDPPFSNLDLISCRNVLIYIDTAVQRSILDLFHFSLADGGHLFLGSAETTGSRSDLFMPVSKKWRLYLKLGTGRRRIPPLPGSAAVAAGVAQRAPVIARASPAEITRQALLVAFAPAAVLIDAQHRLLYLHGPTGDFLDLPTGEMPHDLTSMMRGDLRLKVRAAVKEALSSDHRVTVTGVRQRRAGVLSSVTVTVVPVRPPLATDRLVLVTFQREERAEAARADGDDPADDAQATAETSVIEQLEQELRVTRDDLSATIQELEASNEALRAANEEILSINEELQSSGEEMETSKEELQSLNEELGTVNSQLHEKVEELEVTTNDLTNLLTSTDIATLFLSPDLRIKRFTAPATRLFSLIPTDVGRPITDVSRHFSDPDFIADIRSVLDTLSPMEREVQADGGVTLLRRIHPYRTQDNRIEGTVVTLSDVTALKRTAGVLAERARQQKLVADLGREALGDGGAEVLLSTVPALVATAFGADAVGIFTASDEAMEMRLLEGFGWDRPDGADRPVPGDPSSHVGQVFWSRQPLVVGDFAADRRVPGGPPLPGVASGIGVAFGGDDANRPSVLALYSRQPGRFSDDDLEFVQAVANILGLAVERAAIQDKVRAARDFAEAIVDTVREPLLVLDAALTVASASQAYYSMFAATPETTIGHSLAGLAGGLFRTAGLDRHLMAMIEQGSTIEALEIDAGHDEEGPRTLQINARPLNRSERLILVGIEDVTGHLRARRALAAAKAVAEQASAGKTRFLAAASHDLRQPVQAAVLFHHLLSTQELPPDAARLLTSLGNTLTALHTMLDEILHVSRLDAGVVDVQPRSFRLGMLIGRLVEEFQPLARAAGLTLRCVDTSISVRSDPKLLGRILQNLLANAVKYTDRGRVLIGCRRSGGTVRIQVWDTGRGIPAGQLTAIFEEFHQVGNLGRDRRQGLGLGLSIVDRLATLLDHPISVRSTPDRGSVFEVAVPITDRIDTIDEPSPEVPVDGRGRRVLVIDDDPVVLDSVRRYLEQLGFDVDVATDRDTALNIHTRGAPPDLVIADYRLGGEENGADAIRQLRSAFGMDLPGIILTGDTSPQRIRDASRSGFSLLHKPVAPPELSAAVRSALAVLAGATDADAG</sequence>
<dbReference type="Pfam" id="PF01590">
    <property type="entry name" value="GAF"/>
    <property type="match status" value="1"/>
</dbReference>
<dbReference type="InterPro" id="IPR000673">
    <property type="entry name" value="Sig_transdc_resp-reg_Me-estase"/>
</dbReference>
<evidence type="ECO:0000256" key="5">
    <source>
        <dbReference type="ARBA" id="ARBA00022777"/>
    </source>
</evidence>
<evidence type="ECO:0000256" key="2">
    <source>
        <dbReference type="ARBA" id="ARBA00012438"/>
    </source>
</evidence>
<keyword evidence="4" id="KW-0808">Transferase</keyword>
<dbReference type="InterPro" id="IPR022642">
    <property type="entry name" value="CheR_C"/>
</dbReference>
<evidence type="ECO:0000259" key="12">
    <source>
        <dbReference type="PROSITE" id="PS50122"/>
    </source>
</evidence>
<keyword evidence="5" id="KW-0418">Kinase</keyword>
<dbReference type="Pfam" id="PF00512">
    <property type="entry name" value="HisKA"/>
    <property type="match status" value="1"/>
</dbReference>
<dbReference type="InterPro" id="IPR003018">
    <property type="entry name" value="GAF"/>
</dbReference>
<evidence type="ECO:0000259" key="11">
    <source>
        <dbReference type="PROSITE" id="PS50110"/>
    </source>
</evidence>
<dbReference type="Pfam" id="PF08448">
    <property type="entry name" value="PAS_4"/>
    <property type="match status" value="1"/>
</dbReference>
<dbReference type="Pfam" id="PF02518">
    <property type="entry name" value="HATPase_c"/>
    <property type="match status" value="1"/>
</dbReference>
<dbReference type="Gene3D" id="1.10.287.130">
    <property type="match status" value="1"/>
</dbReference>
<dbReference type="PANTHER" id="PTHR24422">
    <property type="entry name" value="CHEMOTAXIS PROTEIN METHYLTRANSFERASE"/>
    <property type="match status" value="1"/>
</dbReference>
<dbReference type="Gene3D" id="3.40.50.150">
    <property type="entry name" value="Vaccinia Virus protein VP39"/>
    <property type="match status" value="1"/>
</dbReference>
<comment type="catalytic activity">
    <reaction evidence="1">
        <text>ATP + protein L-histidine = ADP + protein N-phospho-L-histidine.</text>
        <dbReference type="EC" id="2.7.13.3"/>
    </reaction>
</comment>
<proteinExistence type="predicted"/>
<dbReference type="SMART" id="SM00138">
    <property type="entry name" value="MeTrc"/>
    <property type="match status" value="1"/>
</dbReference>
<dbReference type="CDD" id="cd16434">
    <property type="entry name" value="CheB-CheR_fusion"/>
    <property type="match status" value="1"/>
</dbReference>
<dbReference type="SUPFAM" id="SSF55785">
    <property type="entry name" value="PYP-like sensor domain (PAS domain)"/>
    <property type="match status" value="2"/>
</dbReference>
<dbReference type="InterPro" id="IPR000014">
    <property type="entry name" value="PAS"/>
</dbReference>
<dbReference type="Gene3D" id="3.40.50.180">
    <property type="entry name" value="Methylesterase CheB, C-terminal domain"/>
    <property type="match status" value="1"/>
</dbReference>
<dbReference type="SMART" id="SM00387">
    <property type="entry name" value="HATPase_c"/>
    <property type="match status" value="1"/>
</dbReference>
<accession>A0ABX2T5R1</accession>
<comment type="caution">
    <text evidence="14">The sequence shown here is derived from an EMBL/GenBank/DDBJ whole genome shotgun (WGS) entry which is preliminary data.</text>
</comment>
<dbReference type="InterPro" id="IPR029016">
    <property type="entry name" value="GAF-like_dom_sf"/>
</dbReference>
<dbReference type="SUPFAM" id="SSF52738">
    <property type="entry name" value="Methylesterase CheB, C-terminal domain"/>
    <property type="match status" value="1"/>
</dbReference>
<dbReference type="InterPro" id="IPR003661">
    <property type="entry name" value="HisK_dim/P_dom"/>
</dbReference>
<dbReference type="PROSITE" id="PS50110">
    <property type="entry name" value="RESPONSE_REGULATORY"/>
    <property type="match status" value="1"/>
</dbReference>
<organism evidence="14 15">
    <name type="scientific">Azospirillum oleiclasticum</name>
    <dbReference type="NCBI Taxonomy" id="2735135"/>
    <lineage>
        <taxon>Bacteria</taxon>
        <taxon>Pseudomonadati</taxon>
        <taxon>Pseudomonadota</taxon>
        <taxon>Alphaproteobacteria</taxon>
        <taxon>Rhodospirillales</taxon>
        <taxon>Azospirillaceae</taxon>
        <taxon>Azospirillum</taxon>
    </lineage>
</organism>
<dbReference type="SUPFAM" id="SSF55874">
    <property type="entry name" value="ATPase domain of HSP90 chaperone/DNA topoisomerase II/histidine kinase"/>
    <property type="match status" value="1"/>
</dbReference>
<dbReference type="Pfam" id="PF03705">
    <property type="entry name" value="CheR_N"/>
    <property type="match status" value="1"/>
</dbReference>
<dbReference type="Pfam" id="PF01339">
    <property type="entry name" value="CheB_methylest"/>
    <property type="match status" value="1"/>
</dbReference>
<dbReference type="InterPro" id="IPR000780">
    <property type="entry name" value="CheR_MeTrfase"/>
</dbReference>
<dbReference type="PROSITE" id="PS50122">
    <property type="entry name" value="CHEB"/>
    <property type="match status" value="1"/>
</dbReference>
<feature type="domain" description="CheB-type methylesterase" evidence="12">
    <location>
        <begin position="26"/>
        <end position="214"/>
    </location>
</feature>
<feature type="active site" evidence="6">
    <location>
        <position position="156"/>
    </location>
</feature>
<dbReference type="Pfam" id="PF13596">
    <property type="entry name" value="PAS_10"/>
    <property type="match status" value="1"/>
</dbReference>
<dbReference type="InterPro" id="IPR036890">
    <property type="entry name" value="HATPase_C_sf"/>
</dbReference>
<protein>
    <recommendedName>
        <fullName evidence="2">histidine kinase</fullName>
        <ecNumber evidence="2">2.7.13.3</ecNumber>
    </recommendedName>
</protein>
<dbReference type="InterPro" id="IPR029063">
    <property type="entry name" value="SAM-dependent_MTases_sf"/>
</dbReference>
<dbReference type="Gene3D" id="3.30.450.40">
    <property type="match status" value="1"/>
</dbReference>
<dbReference type="SUPFAM" id="SSF52172">
    <property type="entry name" value="CheY-like"/>
    <property type="match status" value="1"/>
</dbReference>
<keyword evidence="7" id="KW-0597">Phosphoprotein</keyword>
<keyword evidence="6" id="KW-0378">Hydrolase</keyword>
<feature type="coiled-coil region" evidence="8">
    <location>
        <begin position="663"/>
        <end position="750"/>
    </location>
</feature>
<dbReference type="EC" id="2.7.13.3" evidence="2"/>
<dbReference type="SMART" id="SM00448">
    <property type="entry name" value="REC"/>
    <property type="match status" value="1"/>
</dbReference>
<dbReference type="Gene3D" id="3.30.565.10">
    <property type="entry name" value="Histidine kinase-like ATPase, C-terminal domain"/>
    <property type="match status" value="1"/>
</dbReference>
<dbReference type="PRINTS" id="PR00996">
    <property type="entry name" value="CHERMTFRASE"/>
</dbReference>
<dbReference type="InterPro" id="IPR022641">
    <property type="entry name" value="CheR_N"/>
</dbReference>
<dbReference type="InterPro" id="IPR005467">
    <property type="entry name" value="His_kinase_dom"/>
</dbReference>
<keyword evidence="15" id="KW-1185">Reference proteome</keyword>
<dbReference type="Proteomes" id="UP000584642">
    <property type="component" value="Unassembled WGS sequence"/>
</dbReference>
<feature type="active site" evidence="6">
    <location>
        <position position="38"/>
    </location>
</feature>
<evidence type="ECO:0000259" key="13">
    <source>
        <dbReference type="PROSITE" id="PS50123"/>
    </source>
</evidence>
<dbReference type="Pfam" id="PF00072">
    <property type="entry name" value="Response_reg"/>
    <property type="match status" value="1"/>
</dbReference>
<dbReference type="SUPFAM" id="SSF47384">
    <property type="entry name" value="Homodimeric domain of signal transducing histidine kinase"/>
    <property type="match status" value="1"/>
</dbReference>
<dbReference type="SUPFAM" id="SSF55781">
    <property type="entry name" value="GAF domain-like"/>
    <property type="match status" value="1"/>
</dbReference>
<evidence type="ECO:0000256" key="9">
    <source>
        <dbReference type="SAM" id="MobiDB-lite"/>
    </source>
</evidence>
<evidence type="ECO:0000259" key="10">
    <source>
        <dbReference type="PROSITE" id="PS50109"/>
    </source>
</evidence>
<name>A0ABX2T5R1_9PROT</name>
<dbReference type="PROSITE" id="PS50109">
    <property type="entry name" value="HIS_KIN"/>
    <property type="match status" value="1"/>
</dbReference>
<dbReference type="InterPro" id="IPR050903">
    <property type="entry name" value="Bact_Chemotaxis_MeTrfase"/>
</dbReference>
<dbReference type="SUPFAM" id="SSF47757">
    <property type="entry name" value="Chemotaxis receptor methyltransferase CheR, N-terminal domain"/>
    <property type="match status" value="1"/>
</dbReference>
<feature type="active site" evidence="6">
    <location>
        <position position="65"/>
    </location>
</feature>
<evidence type="ECO:0000256" key="8">
    <source>
        <dbReference type="SAM" id="Coils"/>
    </source>
</evidence>
<dbReference type="SMART" id="SM00388">
    <property type="entry name" value="HisKA"/>
    <property type="match status" value="1"/>
</dbReference>
<dbReference type="PANTHER" id="PTHR24422:SF27">
    <property type="entry name" value="PROTEIN-GLUTAMATE O-METHYLTRANSFERASE"/>
    <property type="match status" value="1"/>
</dbReference>
<dbReference type="RefSeq" id="WP_180280347.1">
    <property type="nucleotide sequence ID" value="NZ_JABFDB010000001.1"/>
</dbReference>
<dbReference type="EMBL" id="JABFDB010000001">
    <property type="protein sequence ID" value="NYZ18621.1"/>
    <property type="molecule type" value="Genomic_DNA"/>
</dbReference>
<dbReference type="SUPFAM" id="SSF53335">
    <property type="entry name" value="S-adenosyl-L-methionine-dependent methyltransferases"/>
    <property type="match status" value="1"/>
</dbReference>
<evidence type="ECO:0000313" key="14">
    <source>
        <dbReference type="EMBL" id="NYZ18621.1"/>
    </source>
</evidence>
<evidence type="ECO:0000313" key="15">
    <source>
        <dbReference type="Proteomes" id="UP000584642"/>
    </source>
</evidence>
<keyword evidence="3 6" id="KW-0145">Chemotaxis</keyword>
<dbReference type="InterPro" id="IPR013656">
    <property type="entry name" value="PAS_4"/>
</dbReference>
<dbReference type="InterPro" id="IPR001789">
    <property type="entry name" value="Sig_transdc_resp-reg_receiver"/>
</dbReference>
<dbReference type="Gene3D" id="3.30.450.20">
    <property type="entry name" value="PAS domain"/>
    <property type="match status" value="2"/>
</dbReference>
<dbReference type="SMART" id="SM00065">
    <property type="entry name" value="GAF"/>
    <property type="match status" value="1"/>
</dbReference>
<evidence type="ECO:0000256" key="3">
    <source>
        <dbReference type="ARBA" id="ARBA00022500"/>
    </source>
</evidence>
<keyword evidence="8" id="KW-0175">Coiled coil</keyword>
<feature type="domain" description="CheR-type methyltransferase" evidence="13">
    <location>
        <begin position="230"/>
        <end position="471"/>
    </location>
</feature>
<feature type="region of interest" description="Disordered" evidence="9">
    <location>
        <begin position="1"/>
        <end position="27"/>
    </location>
</feature>
<reference evidence="14 15" key="1">
    <citation type="submission" date="2020-05" db="EMBL/GenBank/DDBJ databases">
        <title>Azospirillum oleiclasticum sp. nov, a nitrogen-fixing and heavy crude oil-emulsifying bacterium isolated from the crude oil of Yumen Oilfield.</title>
        <authorList>
            <person name="Wu D."/>
            <person name="Cai M."/>
            <person name="Zhang X."/>
        </authorList>
    </citation>
    <scope>NUCLEOTIDE SEQUENCE [LARGE SCALE GENOMIC DNA]</scope>
    <source>
        <strain evidence="14 15">ROY-1-1-2</strain>
    </source>
</reference>